<dbReference type="Proteomes" id="UP000317646">
    <property type="component" value="Unassembled WGS sequence"/>
</dbReference>
<sequence>MAGLILLGTLPAVAAAWLLPTRLTATRTGPDVRLDWSVADETGVNGYDLYRHTTAHPRFELVARRPAAGHRHYRCLDAGATHLAGGEPLTYRLVTRRPGSAAGGPTAAFAAAAPGALARSWQVIKQTFRQ</sequence>
<organism evidence="1 2">
    <name type="scientific">Hymenobacter nivis</name>
    <dbReference type="NCBI Taxonomy" id="1850093"/>
    <lineage>
        <taxon>Bacteria</taxon>
        <taxon>Pseudomonadati</taxon>
        <taxon>Bacteroidota</taxon>
        <taxon>Cytophagia</taxon>
        <taxon>Cytophagales</taxon>
        <taxon>Hymenobacteraceae</taxon>
        <taxon>Hymenobacter</taxon>
    </lineage>
</organism>
<comment type="caution">
    <text evidence="1">The sequence shown here is derived from an EMBL/GenBank/DDBJ whole genome shotgun (WGS) entry which is preliminary data.</text>
</comment>
<evidence type="ECO:0000313" key="1">
    <source>
        <dbReference type="EMBL" id="TPG67218.1"/>
    </source>
</evidence>
<evidence type="ECO:0008006" key="3">
    <source>
        <dbReference type="Google" id="ProtNLM"/>
    </source>
</evidence>
<keyword evidence="2" id="KW-1185">Reference proteome</keyword>
<proteinExistence type="predicted"/>
<gene>
    <name evidence="1" type="ORF">EAH73_05675</name>
</gene>
<accession>A0A502H1A9</accession>
<evidence type="ECO:0000313" key="2">
    <source>
        <dbReference type="Proteomes" id="UP000317646"/>
    </source>
</evidence>
<protein>
    <recommendedName>
        <fullName evidence="3">Fibronectin type III domain-containing protein</fullName>
    </recommendedName>
</protein>
<dbReference type="Gene3D" id="2.60.40.10">
    <property type="entry name" value="Immunoglobulins"/>
    <property type="match status" value="1"/>
</dbReference>
<name>A0A502H1A9_9BACT</name>
<reference evidence="1 2" key="1">
    <citation type="journal article" date="2019" name="Environ. Microbiol.">
        <title>Species interactions and distinct microbial communities in high Arctic permafrost affected cryosols are associated with the CH4 and CO2 gas fluxes.</title>
        <authorList>
            <person name="Altshuler I."/>
            <person name="Hamel J."/>
            <person name="Turney S."/>
            <person name="Magnuson E."/>
            <person name="Levesque R."/>
            <person name="Greer C."/>
            <person name="Whyte L.G."/>
        </authorList>
    </citation>
    <scope>NUCLEOTIDE SEQUENCE [LARGE SCALE GENOMIC DNA]</scope>
    <source>
        <strain evidence="1 2">S9.2P</strain>
    </source>
</reference>
<dbReference type="AlphaFoldDB" id="A0A502H1A9"/>
<dbReference type="EMBL" id="RCYZ01000002">
    <property type="protein sequence ID" value="TPG67218.1"/>
    <property type="molecule type" value="Genomic_DNA"/>
</dbReference>
<dbReference type="InterPro" id="IPR013783">
    <property type="entry name" value="Ig-like_fold"/>
</dbReference>